<proteinExistence type="predicted"/>
<evidence type="ECO:0000256" key="1">
    <source>
        <dbReference type="SAM" id="SignalP"/>
    </source>
</evidence>
<gene>
    <name evidence="2" type="ORF">B5F75_01295</name>
</gene>
<dbReference type="InterPro" id="IPR011250">
    <property type="entry name" value="OMP/PagP_B-barrel"/>
</dbReference>
<feature type="signal peptide" evidence="1">
    <location>
        <begin position="1"/>
        <end position="20"/>
    </location>
</feature>
<dbReference type="SUPFAM" id="SSF56925">
    <property type="entry name" value="OMPA-like"/>
    <property type="match status" value="1"/>
</dbReference>
<evidence type="ECO:0000313" key="3">
    <source>
        <dbReference type="Proteomes" id="UP000196368"/>
    </source>
</evidence>
<name>A0A1Y4DEE7_9BACT</name>
<sequence length="232" mass="24877">MKKLIALLVGVFCLAGAAHASNIADDFRAHYSAASDLAAYNKDLNSLIGLADFHTGKGTSFPGFDIGASLNAVKTSSDNNIFSDDYMYVGFITAETKIPVLNLGVVLRGTDMNGFKSLGGGLKYNFGLFDTIHLSLAGFYDRGSTDWYTTDHYSLSAVASMNVLFLTPYVGVGYDYGKLETKDLLPSRSTSDGDIRYTAGVNLKPFPFVYVFAAYTKTASSHGLQGGVGLNF</sequence>
<reference evidence="3" key="1">
    <citation type="submission" date="2017-04" db="EMBL/GenBank/DDBJ databases">
        <title>Function of individual gut microbiota members based on whole genome sequencing of pure cultures obtained from chicken caecum.</title>
        <authorList>
            <person name="Medvecky M."/>
            <person name="Cejkova D."/>
            <person name="Polansky O."/>
            <person name="Karasova D."/>
            <person name="Kubasova T."/>
            <person name="Cizek A."/>
            <person name="Rychlik I."/>
        </authorList>
    </citation>
    <scope>NUCLEOTIDE SEQUENCE [LARGE SCALE GENOMIC DNA]</scope>
    <source>
        <strain evidence="3">An273</strain>
    </source>
</reference>
<keyword evidence="1" id="KW-0732">Signal</keyword>
<dbReference type="OrthoDB" id="5801242at2"/>
<keyword evidence="3" id="KW-1185">Reference proteome</keyword>
<protein>
    <recommendedName>
        <fullName evidence="4">Outer membrane protein beta-barrel domain-containing protein</fullName>
    </recommendedName>
</protein>
<feature type="chain" id="PRO_5013232118" description="Outer membrane protein beta-barrel domain-containing protein" evidence="1">
    <location>
        <begin position="21"/>
        <end position="232"/>
    </location>
</feature>
<comment type="caution">
    <text evidence="2">The sequence shown here is derived from an EMBL/GenBank/DDBJ whole genome shotgun (WGS) entry which is preliminary data.</text>
</comment>
<dbReference type="EMBL" id="NFJD01000001">
    <property type="protein sequence ID" value="OUO57436.1"/>
    <property type="molecule type" value="Genomic_DNA"/>
</dbReference>
<dbReference type="AlphaFoldDB" id="A0A1Y4DEE7"/>
<dbReference type="Proteomes" id="UP000196368">
    <property type="component" value="Unassembled WGS sequence"/>
</dbReference>
<organism evidence="2 3">
    <name type="scientific">Candidatus Avelusimicrobium gallicola</name>
    <dbReference type="NCBI Taxonomy" id="2562704"/>
    <lineage>
        <taxon>Bacteria</taxon>
        <taxon>Pseudomonadati</taxon>
        <taxon>Elusimicrobiota</taxon>
        <taxon>Elusimicrobia</taxon>
        <taxon>Elusimicrobiales</taxon>
        <taxon>Elusimicrobiaceae</taxon>
        <taxon>Candidatus Avelusimicrobium</taxon>
    </lineage>
</organism>
<evidence type="ECO:0000313" key="2">
    <source>
        <dbReference type="EMBL" id="OUO57436.1"/>
    </source>
</evidence>
<evidence type="ECO:0008006" key="4">
    <source>
        <dbReference type="Google" id="ProtNLM"/>
    </source>
</evidence>
<accession>A0A1Y4DEE7</accession>
<dbReference type="RefSeq" id="WP_087286748.1">
    <property type="nucleotide sequence ID" value="NZ_NFJD01000001.1"/>
</dbReference>